<dbReference type="PROSITE" id="PS00211">
    <property type="entry name" value="ABC_TRANSPORTER_1"/>
    <property type="match status" value="1"/>
</dbReference>
<evidence type="ECO:0000256" key="10">
    <source>
        <dbReference type="ARBA" id="ARBA00023136"/>
    </source>
</evidence>
<dbReference type="InterPro" id="IPR026082">
    <property type="entry name" value="ABCA"/>
</dbReference>
<keyword evidence="6" id="KW-0547">Nucleotide-binding</keyword>
<dbReference type="Pfam" id="PF12698">
    <property type="entry name" value="ABC2_membrane_3"/>
    <property type="match status" value="2"/>
</dbReference>
<feature type="transmembrane region" description="Helical" evidence="15">
    <location>
        <begin position="398"/>
        <end position="420"/>
    </location>
</feature>
<dbReference type="InterPro" id="IPR003439">
    <property type="entry name" value="ABC_transporter-like_ATP-bd"/>
</dbReference>
<dbReference type="PANTHER" id="PTHR19229">
    <property type="entry name" value="ATP-BINDING CASSETTE TRANSPORTER SUBFAMILY A ABCA"/>
    <property type="match status" value="1"/>
</dbReference>
<dbReference type="Pfam" id="PF00005">
    <property type="entry name" value="ABC_tran"/>
    <property type="match status" value="2"/>
</dbReference>
<dbReference type="InterPro" id="IPR027417">
    <property type="entry name" value="P-loop_NTPase"/>
</dbReference>
<evidence type="ECO:0000256" key="3">
    <source>
        <dbReference type="ARBA" id="ARBA00012189"/>
    </source>
</evidence>
<feature type="transmembrane region" description="Helical" evidence="15">
    <location>
        <begin position="1408"/>
        <end position="1425"/>
    </location>
</feature>
<dbReference type="GO" id="GO:0016887">
    <property type="term" value="F:ATP hydrolysis activity"/>
    <property type="evidence" value="ECO:0007669"/>
    <property type="project" value="InterPro"/>
</dbReference>
<name>A0AAW0I6R4_MYOGA</name>
<feature type="domain" description="ABC transporter" evidence="17">
    <location>
        <begin position="606"/>
        <end position="837"/>
    </location>
</feature>
<comment type="subcellular location">
    <subcellularLocation>
        <location evidence="1">Membrane</location>
        <topology evidence="1">Multi-pass membrane protein</topology>
    </subcellularLocation>
</comment>
<keyword evidence="9 15" id="KW-1133">Transmembrane helix</keyword>
<keyword evidence="11" id="KW-1015">Disulfide bond</keyword>
<evidence type="ECO:0000256" key="1">
    <source>
        <dbReference type="ARBA" id="ARBA00004141"/>
    </source>
</evidence>
<keyword evidence="5 15" id="KW-0812">Transmembrane</keyword>
<feature type="transmembrane region" description="Helical" evidence="15">
    <location>
        <begin position="1049"/>
        <end position="1070"/>
    </location>
</feature>
<evidence type="ECO:0000256" key="7">
    <source>
        <dbReference type="ARBA" id="ARBA00022840"/>
    </source>
</evidence>
<dbReference type="EC" id="7.6.2.1" evidence="3"/>
<feature type="transmembrane region" description="Helical" evidence="15">
    <location>
        <begin position="474"/>
        <end position="495"/>
    </location>
</feature>
<dbReference type="PROSITE" id="PS50893">
    <property type="entry name" value="ABC_TRANSPORTER_2"/>
    <property type="match status" value="2"/>
</dbReference>
<dbReference type="GO" id="GO:0005524">
    <property type="term" value="F:ATP binding"/>
    <property type="evidence" value="ECO:0007669"/>
    <property type="project" value="UniProtKB-KW"/>
</dbReference>
<dbReference type="InterPro" id="IPR013525">
    <property type="entry name" value="ABC2_TM"/>
</dbReference>
<evidence type="ECO:0000256" key="9">
    <source>
        <dbReference type="ARBA" id="ARBA00022989"/>
    </source>
</evidence>
<keyword evidence="8" id="KW-1278">Translocase</keyword>
<dbReference type="GO" id="GO:0005548">
    <property type="term" value="F:phospholipid transporter activity"/>
    <property type="evidence" value="ECO:0007669"/>
    <property type="project" value="UniProtKB-ARBA"/>
</dbReference>
<feature type="chain" id="PRO_5043743432" description="P-type phospholipid transporter" evidence="16">
    <location>
        <begin position="19"/>
        <end position="1952"/>
    </location>
</feature>
<evidence type="ECO:0000256" key="4">
    <source>
        <dbReference type="ARBA" id="ARBA00022553"/>
    </source>
</evidence>
<evidence type="ECO:0000256" key="6">
    <source>
        <dbReference type="ARBA" id="ARBA00022741"/>
    </source>
</evidence>
<evidence type="ECO:0000256" key="16">
    <source>
        <dbReference type="SAM" id="SignalP"/>
    </source>
</evidence>
<evidence type="ECO:0000256" key="11">
    <source>
        <dbReference type="ARBA" id="ARBA00023157"/>
    </source>
</evidence>
<comment type="catalytic activity">
    <reaction evidence="13">
        <text>ATP + H2O + phospholipidSide 1 = ADP + phosphate + phospholipidSide 2.</text>
        <dbReference type="EC" id="7.6.2.1"/>
    </reaction>
</comment>
<dbReference type="InterPro" id="IPR056264">
    <property type="entry name" value="R2_ABCA1-4-like"/>
</dbReference>
<feature type="transmembrane region" description="Helical" evidence="15">
    <location>
        <begin position="1437"/>
        <end position="1455"/>
    </location>
</feature>
<protein>
    <recommendedName>
        <fullName evidence="3">P-type phospholipid transporter</fullName>
        <ecNumber evidence="3">7.6.2.1</ecNumber>
    </recommendedName>
</protein>
<sequence>MGLLTARVLLTAIATSSSIEFKTGAYDAFVISLVFNSDHGKGSIGLPAPLELTEPECAQQCSLAFSDASLSFLIYFCFKPHSGLMCLVLDKFERYDDEVQLIQRALSLLEENRFWAGVVFPDMYPWTSSLPPHVKYKIRMDIDVVEKTNKIKDRYWDSGPRADPVEDLRYIWGGFAYLQDMVEQGITRTQTQADVPIGVYLQQMPYPCFVDDSSYPGMELLRLCPADGSSDNRITDFFQSQPVATGLQSFSQSFAVTVYTIRQGWYGFIPALTERSSGRTGKTSFMIILNRCFPIFMVLAWIYSVSMTVKGIVLEKELRLKETLKNQGVSNAVIWCTWFLDSFSIMSMSIFLLTLFIMHGRILHYSDPFILFLFLLAFSTATIMQCFLLSTFFSKASLAAACSGVIYFTLYLPHILCFAWQDRMTSDLKTIVSLLSPVAFGFGTEYLVRFEEQGLGLQWDNIGKSPMEGDEFSFLLAMKMMLLDAALYGLLAWYLDQVFPGDYGTPLPWSELEAMQQAGLRAMLTVEEALFPLWWGTQLFPLPLLSLPVFTEESHRLLIGSGCSTREERALEKTEPLTEEMEDPEHPEGMSDSFFERELPGLVPGVCVKNLVKVFEPSSRPAVDRLTVTFYESQITAFLGHNGAGKTTTLSILTGLLPPTSGTVLIGGKDIETSLDSVRQSLGMCPQHNILFHHLTVAEHILFYAQLKGKSWEEAQLEMEAMLEDTGLHHKRNEEAQDLSGGMQRKLSVAIAFVGDSKVVVLDEPTSGVDPYSRRSIWDLLLKYRSGRTIIMSTHHMDEADLLGDRIAILSQGRLYCCGTPLFLKNCFGTGFYLTLVRKMKNIQNQRGGCEGACSCTSKAFSTRCPARVDEITEEQVLDGDVKELMDLVYHHVPEAKLVECIGQELIFLLPNKDFKQRAYASLFRELEETLSDLGLSSFGISDTPLEEIFLKVTEDSDSSSMFAGSSQQKREHVDLQHLCSVPTEKVRQPAQGSHTCSPGQMDPSKGQSSPKSEEQGAPFNTGARLIAQHVQALLIKRFHHAVRSHKDFLAQMVLPATFVFLALILSIIVPPFGDFPALTLHPWMYGHQYTFFSMDEPNNEHLTVLADVLLNKPGFGNRCLKKEWLLEYPCGNSTSWKTPSVSPNITHLFQKQKWTEAYPSPSCTCSTREKLTMLPECPEGAGGLPPPQRTQRSTEVLQDLTSRNVSDYLVKTYPALIRSSLKSKFWVNEQRYGGISIGGKLPAIPITGEALVGFLSDLGQMMNVSGGPVTREASKEMLDFLKHLETKDNIKVWFNNKGWHALVSFLNVAHNAILRASLAKDKDPEEYGITVISQPLNLTKEQLSEITVLTTSVDVVIAICVIFAMSFVPASFVLYLIQERVTKAKHLQFISGVSPTTYWLTNFLWDIMNYAVSAGLVVGIFVGFQKKAYTSPDHLPALVALLMLYGWAVIPMMYPASFLFDVPSTAYVALSCANLFIGINSSAVTFVLELFENNQPLLRLNALLRKLLVVFPHFCLGRGLVDLALSQAVTDVYAQFGEEHSSNPFQVAEPAREPIFDEDDDVAEERQRVTSGGNKTDILWLNELTKVYSGSSSPAVDRLCVGVRPGECFGLLGVNGAGKTTTFKMLTGDTTVTSGDATIAGKSILTNMSDVHQNMGYCPQFDAIDDLLTGREHLYLYARLRGVPAEEIEKVANWGIQSLGLSLYADRLVGTYSGGNKRKLSTAIALIGCPPLLLLDEPTTGMDPQARRMLWNTIVSIIREGRAVVLTSHRQEIPREVEGVGASPTFVLTSSLLFDSMEECEALCTRLAIMVKGTFQCLGTIQHLKYKFGDGYIVTMKIKSPKDDLLPDLNPVEQFFQGNFPGSVQRERHHSMLQFQVSSSSLARIFQLLLSHKDSLLIEEYSVFVNFAKQQTETYDLPLHPRAAGASWQAKVLPLPFPSHCLDRASAQGPH</sequence>
<dbReference type="CDD" id="cd03263">
    <property type="entry name" value="ABC_subfamily_A"/>
    <property type="match status" value="2"/>
</dbReference>
<dbReference type="InterPro" id="IPR017871">
    <property type="entry name" value="ABC_transporter-like_CS"/>
</dbReference>
<evidence type="ECO:0000256" key="8">
    <source>
        <dbReference type="ARBA" id="ARBA00022967"/>
    </source>
</evidence>
<keyword evidence="10 15" id="KW-0472">Membrane</keyword>
<evidence type="ECO:0000256" key="12">
    <source>
        <dbReference type="ARBA" id="ARBA00023180"/>
    </source>
</evidence>
<feature type="region of interest" description="Disordered" evidence="14">
    <location>
        <begin position="985"/>
        <end position="1018"/>
    </location>
</feature>
<comment type="caution">
    <text evidence="18">The sequence shown here is derived from an EMBL/GenBank/DDBJ whole genome shotgun (WGS) entry which is preliminary data.</text>
</comment>
<feature type="transmembrane region" description="Helical" evidence="15">
    <location>
        <begin position="1467"/>
        <end position="1492"/>
    </location>
</feature>
<keyword evidence="16" id="KW-0732">Signal</keyword>
<keyword evidence="12" id="KW-0325">Glycoprotein</keyword>
<accession>A0AAW0I6R4</accession>
<dbReference type="Gene3D" id="3.40.50.300">
    <property type="entry name" value="P-loop containing nucleotide triphosphate hydrolases"/>
    <property type="match status" value="2"/>
</dbReference>
<dbReference type="InterPro" id="IPR003593">
    <property type="entry name" value="AAA+_ATPase"/>
</dbReference>
<reference evidence="18 19" key="1">
    <citation type="journal article" date="2023" name="bioRxiv">
        <title>Conserved and derived expression patterns and positive selection on dental genes reveal complex evolutionary context of ever-growing rodent molars.</title>
        <authorList>
            <person name="Calamari Z.T."/>
            <person name="Song A."/>
            <person name="Cohen E."/>
            <person name="Akter M."/>
            <person name="Roy R.D."/>
            <person name="Hallikas O."/>
            <person name="Christensen M.M."/>
            <person name="Li P."/>
            <person name="Marangoni P."/>
            <person name="Jernvall J."/>
            <person name="Klein O.D."/>
        </authorList>
    </citation>
    <scope>NUCLEOTIDE SEQUENCE [LARGE SCALE GENOMIC DNA]</scope>
    <source>
        <strain evidence="18">V071</strain>
    </source>
</reference>
<gene>
    <name evidence="18" type="ORF">U0070_024869</name>
</gene>
<dbReference type="GO" id="GO:0140359">
    <property type="term" value="F:ABC-type transporter activity"/>
    <property type="evidence" value="ECO:0007669"/>
    <property type="project" value="InterPro"/>
</dbReference>
<dbReference type="Pfam" id="PF23321">
    <property type="entry name" value="R1_ABCA1"/>
    <property type="match status" value="1"/>
</dbReference>
<dbReference type="FunFam" id="3.40.50.300:FF:000232">
    <property type="entry name" value="ATP-binding cassette, sub-family A (ABC1), member 1"/>
    <property type="match status" value="1"/>
</dbReference>
<evidence type="ECO:0000259" key="17">
    <source>
        <dbReference type="PROSITE" id="PS50893"/>
    </source>
</evidence>
<evidence type="ECO:0000256" key="13">
    <source>
        <dbReference type="ARBA" id="ARBA00034036"/>
    </source>
</evidence>
<dbReference type="SMART" id="SM00382">
    <property type="entry name" value="AAA"/>
    <property type="match status" value="2"/>
</dbReference>
<feature type="transmembrane region" description="Helical" evidence="15">
    <location>
        <begin position="369"/>
        <end position="392"/>
    </location>
</feature>
<feature type="signal peptide" evidence="16">
    <location>
        <begin position="1"/>
        <end position="18"/>
    </location>
</feature>
<keyword evidence="4" id="KW-0597">Phosphoprotein</keyword>
<dbReference type="SUPFAM" id="SSF52540">
    <property type="entry name" value="P-loop containing nucleoside triphosphate hydrolases"/>
    <property type="match status" value="2"/>
</dbReference>
<evidence type="ECO:0000256" key="2">
    <source>
        <dbReference type="ARBA" id="ARBA00008869"/>
    </source>
</evidence>
<feature type="transmembrane region" description="Helical" evidence="15">
    <location>
        <begin position="292"/>
        <end position="312"/>
    </location>
</feature>
<dbReference type="GO" id="GO:0140326">
    <property type="term" value="F:ATPase-coupled intramembrane lipid transporter activity"/>
    <property type="evidence" value="ECO:0007669"/>
    <property type="project" value="UniProtKB-EC"/>
</dbReference>
<evidence type="ECO:0000256" key="14">
    <source>
        <dbReference type="SAM" id="MobiDB-lite"/>
    </source>
</evidence>
<feature type="transmembrane region" description="Helical" evidence="15">
    <location>
        <begin position="332"/>
        <end position="357"/>
    </location>
</feature>
<dbReference type="GO" id="GO:0016020">
    <property type="term" value="C:membrane"/>
    <property type="evidence" value="ECO:0007669"/>
    <property type="project" value="UniProtKB-SubCell"/>
</dbReference>
<evidence type="ECO:0000256" key="15">
    <source>
        <dbReference type="SAM" id="Phobius"/>
    </source>
</evidence>
<comment type="similarity">
    <text evidence="2">Belongs to the ABC transporter superfamily. ABCA family.</text>
</comment>
<dbReference type="Proteomes" id="UP001488838">
    <property type="component" value="Unassembled WGS sequence"/>
</dbReference>
<feature type="region of interest" description="Disordered" evidence="14">
    <location>
        <begin position="568"/>
        <end position="589"/>
    </location>
</feature>
<evidence type="ECO:0000313" key="18">
    <source>
        <dbReference type="EMBL" id="KAK7809949.1"/>
    </source>
</evidence>
<dbReference type="FunFam" id="3.40.50.300:FF:000264">
    <property type="entry name" value="ATP-binding cassette, sub-family A (ABC1), member 1"/>
    <property type="match status" value="1"/>
</dbReference>
<dbReference type="PANTHER" id="PTHR19229:SF190">
    <property type="entry name" value="RETINAL-SPECIFIC PHOSPHOLIPID-TRANSPORTING ATPASE ABCA4"/>
    <property type="match status" value="1"/>
</dbReference>
<proteinExistence type="inferred from homology"/>
<keyword evidence="7" id="KW-0067">ATP-binding</keyword>
<evidence type="ECO:0000313" key="19">
    <source>
        <dbReference type="Proteomes" id="UP001488838"/>
    </source>
</evidence>
<dbReference type="EMBL" id="JBBHLL010000208">
    <property type="protein sequence ID" value="KAK7809949.1"/>
    <property type="molecule type" value="Genomic_DNA"/>
</dbReference>
<feature type="domain" description="ABC transporter" evidence="17">
    <location>
        <begin position="1580"/>
        <end position="1838"/>
    </location>
</feature>
<organism evidence="18 19">
    <name type="scientific">Myodes glareolus</name>
    <name type="common">Bank vole</name>
    <name type="synonym">Clethrionomys glareolus</name>
    <dbReference type="NCBI Taxonomy" id="447135"/>
    <lineage>
        <taxon>Eukaryota</taxon>
        <taxon>Metazoa</taxon>
        <taxon>Chordata</taxon>
        <taxon>Craniata</taxon>
        <taxon>Vertebrata</taxon>
        <taxon>Euteleostomi</taxon>
        <taxon>Mammalia</taxon>
        <taxon>Eutheria</taxon>
        <taxon>Euarchontoglires</taxon>
        <taxon>Glires</taxon>
        <taxon>Rodentia</taxon>
        <taxon>Myomorpha</taxon>
        <taxon>Muroidea</taxon>
        <taxon>Cricetidae</taxon>
        <taxon>Arvicolinae</taxon>
        <taxon>Myodes</taxon>
    </lineage>
</organism>
<feature type="transmembrane region" description="Helical" evidence="15">
    <location>
        <begin position="1356"/>
        <end position="1378"/>
    </location>
</feature>
<evidence type="ECO:0000256" key="5">
    <source>
        <dbReference type="ARBA" id="ARBA00022692"/>
    </source>
</evidence>
<keyword evidence="19" id="KW-1185">Reference proteome</keyword>